<dbReference type="AlphaFoldDB" id="A0A660CE55"/>
<sequence length="155" mass="17114">MTIDDILELVRLLPGSLVLSPEPGGAYPRIAWGDHFFHYAPDGQVPQRTQPYATIVTKDYPDDCASRLDVDGRWRVNVRVPRERFAELLGRQPRTVDFDGVDLAAVDTVLPHPVYAHAGLVSVVNPGKRTEELVAGLLRDAHHRAMAAASRRAAT</sequence>
<dbReference type="Pfam" id="PF19694">
    <property type="entry name" value="DUF6194"/>
    <property type="match status" value="1"/>
</dbReference>
<protein>
    <recommendedName>
        <fullName evidence="1">DUF6194 domain-containing protein</fullName>
    </recommendedName>
</protein>
<comment type="caution">
    <text evidence="2">The sequence shown here is derived from an EMBL/GenBank/DDBJ whole genome shotgun (WGS) entry which is preliminary data.</text>
</comment>
<gene>
    <name evidence="2" type="ORF">JD82_03538</name>
</gene>
<organism evidence="2 3">
    <name type="scientific">Prauserella rugosa</name>
    <dbReference type="NCBI Taxonomy" id="43354"/>
    <lineage>
        <taxon>Bacteria</taxon>
        <taxon>Bacillati</taxon>
        <taxon>Actinomycetota</taxon>
        <taxon>Actinomycetes</taxon>
        <taxon>Pseudonocardiales</taxon>
        <taxon>Pseudonocardiaceae</taxon>
        <taxon>Prauserella</taxon>
    </lineage>
</organism>
<feature type="domain" description="DUF6194" evidence="1">
    <location>
        <begin position="1"/>
        <end position="153"/>
    </location>
</feature>
<keyword evidence="3" id="KW-1185">Reference proteome</keyword>
<dbReference type="RefSeq" id="WP_030530229.1">
    <property type="nucleotide sequence ID" value="NZ_JOIJ01000001.1"/>
</dbReference>
<dbReference type="Proteomes" id="UP000317303">
    <property type="component" value="Unassembled WGS sequence"/>
</dbReference>
<dbReference type="EMBL" id="VLJV01000001">
    <property type="protein sequence ID" value="TWH21672.1"/>
    <property type="molecule type" value="Genomic_DNA"/>
</dbReference>
<accession>A0A660CE55</accession>
<evidence type="ECO:0000259" key="1">
    <source>
        <dbReference type="Pfam" id="PF19694"/>
    </source>
</evidence>
<evidence type="ECO:0000313" key="2">
    <source>
        <dbReference type="EMBL" id="TWH21672.1"/>
    </source>
</evidence>
<dbReference type="InterPro" id="IPR045676">
    <property type="entry name" value="DUF6194"/>
</dbReference>
<proteinExistence type="predicted"/>
<evidence type="ECO:0000313" key="3">
    <source>
        <dbReference type="Proteomes" id="UP000317303"/>
    </source>
</evidence>
<reference evidence="2 3" key="1">
    <citation type="submission" date="2019-07" db="EMBL/GenBank/DDBJ databases">
        <title>R&amp;d 2014.</title>
        <authorList>
            <person name="Klenk H.-P."/>
        </authorList>
    </citation>
    <scope>NUCLEOTIDE SEQUENCE [LARGE SCALE GENOMIC DNA]</scope>
    <source>
        <strain evidence="2 3">DSM 43194</strain>
    </source>
</reference>
<name>A0A660CE55_9PSEU</name>